<dbReference type="Pfam" id="PF00005">
    <property type="entry name" value="ABC_tran"/>
    <property type="match status" value="1"/>
</dbReference>
<dbReference type="GO" id="GO:0015421">
    <property type="term" value="F:ABC-type oligopeptide transporter activity"/>
    <property type="evidence" value="ECO:0007669"/>
    <property type="project" value="TreeGrafter"/>
</dbReference>
<feature type="transmembrane region" description="Helical" evidence="9">
    <location>
        <begin position="157"/>
        <end position="177"/>
    </location>
</feature>
<evidence type="ECO:0000256" key="2">
    <source>
        <dbReference type="ARBA" id="ARBA00022448"/>
    </source>
</evidence>
<dbReference type="PANTHER" id="PTHR43394">
    <property type="entry name" value="ATP-DEPENDENT PERMEASE MDL1, MITOCHONDRIAL"/>
    <property type="match status" value="1"/>
</dbReference>
<protein>
    <submittedName>
        <fullName evidence="12">ABC transporter permease</fullName>
    </submittedName>
</protein>
<evidence type="ECO:0000256" key="7">
    <source>
        <dbReference type="ARBA" id="ARBA00022989"/>
    </source>
</evidence>
<sequence>MLLDFIKKYWYRYLTGILTLIVVDLLQLYIPRFIGRVVDHLRSEQPTMGFVTVMVSWIVGIALAIAIMRFFWRYFIIGNARRFEYLARKTLFDKLLSLSPGYFDRTRSGDLMARFTNDLQAVRMALAQGVVMTVDATFMAIMTVLFMGRTVSWKLTWLASIPLPALALVALFFGRIIHNRFMEVQNQFSAVSELTEETISGIRIVKSFAADEKFWEMFRDRSWNNYRAGISLAKVSSVFFPLMIFLASLAHAFALFFGGPMVVRSEVSLGEFIAFNSYLGMLTWPMMALGWVLNVIQSGRASYKRIMQVMKEMPQVEEPKNPVKIDRIETISFVDLTYRYPSSQRDVLKCVSFSIKKGEMVGIVGTVGSGKSTIVKLLAKLYPVERGKIFINDVDINDIASENIRSLIAFVPQESFLFSDQIKKNIAFAQEDIDMERVIECAKLAAVHDEIVKFPEGYDTVVGERGVTLSGGQRQRVTIARALYENKDVLVFDDCLSAVDPETEEKIIDSLRSQFKQKTMIIITHRLKVLRDADLIIVLDNGVIVEKGTHEELMNLDGLYARMFKRQMIEEELEA</sequence>
<evidence type="ECO:0000256" key="1">
    <source>
        <dbReference type="ARBA" id="ARBA00004651"/>
    </source>
</evidence>
<dbReference type="EMBL" id="CP007141">
    <property type="protein sequence ID" value="AJC73948.1"/>
    <property type="molecule type" value="Genomic_DNA"/>
</dbReference>
<dbReference type="Proteomes" id="UP000077469">
    <property type="component" value="Chromosome"/>
</dbReference>
<dbReference type="InterPro" id="IPR003593">
    <property type="entry name" value="AAA+_ATPase"/>
</dbReference>
<keyword evidence="5" id="KW-0547">Nucleotide-binding</keyword>
<dbReference type="KEGG" id="phy:AJ81_06820"/>
<keyword evidence="2" id="KW-0813">Transport</keyword>
<evidence type="ECO:0000256" key="3">
    <source>
        <dbReference type="ARBA" id="ARBA00022475"/>
    </source>
</evidence>
<evidence type="ECO:0000259" key="10">
    <source>
        <dbReference type="PROSITE" id="PS50893"/>
    </source>
</evidence>
<dbReference type="FunFam" id="1.20.1560.10:FF:000011">
    <property type="entry name" value="Multidrug ABC transporter ATP-binding protein"/>
    <property type="match status" value="1"/>
</dbReference>
<dbReference type="PATRIC" id="fig|1123384.7.peg.1371"/>
<evidence type="ECO:0000256" key="5">
    <source>
        <dbReference type="ARBA" id="ARBA00022741"/>
    </source>
</evidence>
<name>A0A0X1KRK5_9THEM</name>
<evidence type="ECO:0000256" key="4">
    <source>
        <dbReference type="ARBA" id="ARBA00022692"/>
    </source>
</evidence>
<dbReference type="Gene3D" id="1.20.1560.10">
    <property type="entry name" value="ABC transporter type 1, transmembrane domain"/>
    <property type="match status" value="1"/>
</dbReference>
<dbReference type="InterPro" id="IPR036640">
    <property type="entry name" value="ABC1_TM_sf"/>
</dbReference>
<gene>
    <name evidence="12" type="ORF">AJ81_06820</name>
</gene>
<dbReference type="PaxDb" id="1123384-AJ81_06820"/>
<dbReference type="FunFam" id="3.40.50.300:FF:000221">
    <property type="entry name" value="Multidrug ABC transporter ATP-binding protein"/>
    <property type="match status" value="1"/>
</dbReference>
<dbReference type="InterPro" id="IPR003439">
    <property type="entry name" value="ABC_transporter-like_ATP-bd"/>
</dbReference>
<evidence type="ECO:0000313" key="12">
    <source>
        <dbReference type="EMBL" id="AJC73948.1"/>
    </source>
</evidence>
<dbReference type="InterPro" id="IPR027417">
    <property type="entry name" value="P-loop_NTPase"/>
</dbReference>
<dbReference type="GO" id="GO:0005524">
    <property type="term" value="F:ATP binding"/>
    <property type="evidence" value="ECO:0007669"/>
    <property type="project" value="UniProtKB-KW"/>
</dbReference>
<dbReference type="Pfam" id="PF00664">
    <property type="entry name" value="ABC_membrane"/>
    <property type="match status" value="1"/>
</dbReference>
<dbReference type="InterPro" id="IPR011527">
    <property type="entry name" value="ABC1_TM_dom"/>
</dbReference>
<dbReference type="OrthoDB" id="40044at2"/>
<dbReference type="GO" id="GO:0005886">
    <property type="term" value="C:plasma membrane"/>
    <property type="evidence" value="ECO:0007669"/>
    <property type="project" value="UniProtKB-SubCell"/>
</dbReference>
<dbReference type="InterPro" id="IPR039421">
    <property type="entry name" value="Type_1_exporter"/>
</dbReference>
<dbReference type="SMART" id="SM00382">
    <property type="entry name" value="AAA"/>
    <property type="match status" value="1"/>
</dbReference>
<keyword evidence="6" id="KW-0067">ATP-binding</keyword>
<evidence type="ECO:0000313" key="13">
    <source>
        <dbReference type="Proteomes" id="UP000077469"/>
    </source>
</evidence>
<feature type="transmembrane region" description="Helical" evidence="9">
    <location>
        <begin position="50"/>
        <end position="72"/>
    </location>
</feature>
<organism evidence="12 13">
    <name type="scientific">Pseudothermotoga hypogea DSM 11164 = NBRC 106472</name>
    <dbReference type="NCBI Taxonomy" id="1123384"/>
    <lineage>
        <taxon>Bacteria</taxon>
        <taxon>Thermotogati</taxon>
        <taxon>Thermotogota</taxon>
        <taxon>Thermotogae</taxon>
        <taxon>Thermotogales</taxon>
        <taxon>Thermotogaceae</taxon>
        <taxon>Pseudothermotoga</taxon>
    </lineage>
</organism>
<dbReference type="RefSeq" id="WP_038059765.1">
    <property type="nucleotide sequence ID" value="NC_022795.1"/>
</dbReference>
<dbReference type="InterPro" id="IPR017871">
    <property type="entry name" value="ABC_transporter-like_CS"/>
</dbReference>
<keyword evidence="7 9" id="KW-1133">Transmembrane helix</keyword>
<evidence type="ECO:0000256" key="9">
    <source>
        <dbReference type="SAM" id="Phobius"/>
    </source>
</evidence>
<dbReference type="PANTHER" id="PTHR43394:SF1">
    <property type="entry name" value="ATP-BINDING CASSETTE SUB-FAMILY B MEMBER 10, MITOCHONDRIAL"/>
    <property type="match status" value="1"/>
</dbReference>
<comment type="subcellular location">
    <subcellularLocation>
        <location evidence="1">Cell membrane</location>
        <topology evidence="1">Multi-pass membrane protein</topology>
    </subcellularLocation>
</comment>
<dbReference type="SUPFAM" id="SSF52540">
    <property type="entry name" value="P-loop containing nucleoside triphosphate hydrolases"/>
    <property type="match status" value="1"/>
</dbReference>
<feature type="transmembrane region" description="Helical" evidence="9">
    <location>
        <begin position="9"/>
        <end position="30"/>
    </location>
</feature>
<dbReference type="PROSITE" id="PS50893">
    <property type="entry name" value="ABC_TRANSPORTER_2"/>
    <property type="match status" value="1"/>
</dbReference>
<accession>A0A0X1KRK5</accession>
<evidence type="ECO:0000259" key="11">
    <source>
        <dbReference type="PROSITE" id="PS50929"/>
    </source>
</evidence>
<evidence type="ECO:0000256" key="8">
    <source>
        <dbReference type="ARBA" id="ARBA00023136"/>
    </source>
</evidence>
<feature type="transmembrane region" description="Helical" evidence="9">
    <location>
        <begin position="238"/>
        <end position="258"/>
    </location>
</feature>
<keyword evidence="3" id="KW-1003">Cell membrane</keyword>
<keyword evidence="8 9" id="KW-0472">Membrane</keyword>
<proteinExistence type="predicted"/>
<feature type="domain" description="ABC transmembrane type-1" evidence="11">
    <location>
        <begin position="14"/>
        <end position="298"/>
    </location>
</feature>
<dbReference type="GO" id="GO:0016887">
    <property type="term" value="F:ATP hydrolysis activity"/>
    <property type="evidence" value="ECO:0007669"/>
    <property type="project" value="InterPro"/>
</dbReference>
<dbReference type="AlphaFoldDB" id="A0A0X1KRK5"/>
<dbReference type="PROSITE" id="PS50929">
    <property type="entry name" value="ABC_TM1F"/>
    <property type="match status" value="1"/>
</dbReference>
<dbReference type="SUPFAM" id="SSF90123">
    <property type="entry name" value="ABC transporter transmembrane region"/>
    <property type="match status" value="1"/>
</dbReference>
<keyword evidence="4 9" id="KW-0812">Transmembrane</keyword>
<reference evidence="12 13" key="1">
    <citation type="submission" date="2014-01" db="EMBL/GenBank/DDBJ databases">
        <title>Genome sequencing of Thermotog hypogea.</title>
        <authorList>
            <person name="Zhang X."/>
            <person name="Alvare G."/>
            <person name="Fristensky B."/>
            <person name="Chen L."/>
            <person name="Suen T."/>
            <person name="Chen Q."/>
            <person name="Ma K."/>
        </authorList>
    </citation>
    <scope>NUCLEOTIDE SEQUENCE [LARGE SCALE GENOMIC DNA]</scope>
    <source>
        <strain evidence="12 13">DSM 11164</strain>
    </source>
</reference>
<feature type="transmembrane region" description="Helical" evidence="9">
    <location>
        <begin position="278"/>
        <end position="296"/>
    </location>
</feature>
<dbReference type="CDD" id="cd18541">
    <property type="entry name" value="ABC_6TM_TmrB_like"/>
    <property type="match status" value="1"/>
</dbReference>
<dbReference type="Gene3D" id="3.40.50.300">
    <property type="entry name" value="P-loop containing nucleotide triphosphate hydrolases"/>
    <property type="match status" value="1"/>
</dbReference>
<dbReference type="PROSITE" id="PS00211">
    <property type="entry name" value="ABC_TRANSPORTER_1"/>
    <property type="match status" value="1"/>
</dbReference>
<keyword evidence="13" id="KW-1185">Reference proteome</keyword>
<dbReference type="STRING" id="1123384.AJ81_06820"/>
<feature type="transmembrane region" description="Helical" evidence="9">
    <location>
        <begin position="124"/>
        <end position="145"/>
    </location>
</feature>
<feature type="domain" description="ABC transporter" evidence="10">
    <location>
        <begin position="331"/>
        <end position="566"/>
    </location>
</feature>
<evidence type="ECO:0000256" key="6">
    <source>
        <dbReference type="ARBA" id="ARBA00022840"/>
    </source>
</evidence>